<sequence>MSKNSLPSDLNKKLWESNLVRFETAKNSRKYAKIVDSLDQMNKMPTEQHILDRFTCLAANVKSRQERVVIVVKEVKILWKKLNLPIQKGKSTVERKIENVLNKYEKDSRKPGTQDFTNLFNVTDENGEWLCQEDKAFYNLQMSTNCRAGYCTTIEDTQGVHPRKLKLIKQKAKEYQQLKASFDNSGDALKEEEEEVVWRDDMAFIHHLITCYRQFKKTGCFPKVKFRTLPNISNARWNSRAIYALLAYILLPEFRQSAEGQSSCDFISGTWSDIWFSGQVYNEDNYNNLAAVCKDHSKAIKTLRTFWSVEPTPIPTQRSNICAERAIKVLQDLLPLCKNIEKINIKFLLTNEH</sequence>
<dbReference type="GeneID" id="20200301"/>
<name>T1EUQ1_HELRO</name>
<evidence type="ECO:0000313" key="2">
    <source>
        <dbReference type="EnsemblMetazoa" id="HelroP163983"/>
    </source>
</evidence>
<reference evidence="1 3" key="2">
    <citation type="journal article" date="2013" name="Nature">
        <title>Insights into bilaterian evolution from three spiralian genomes.</title>
        <authorList>
            <person name="Simakov O."/>
            <person name="Marletaz F."/>
            <person name="Cho S.J."/>
            <person name="Edsinger-Gonzales E."/>
            <person name="Havlak P."/>
            <person name="Hellsten U."/>
            <person name="Kuo D.H."/>
            <person name="Larsson T."/>
            <person name="Lv J."/>
            <person name="Arendt D."/>
            <person name="Savage R."/>
            <person name="Osoegawa K."/>
            <person name="de Jong P."/>
            <person name="Grimwood J."/>
            <person name="Chapman J.A."/>
            <person name="Shapiro H."/>
            <person name="Aerts A."/>
            <person name="Otillar R.P."/>
            <person name="Terry A.Y."/>
            <person name="Boore J.L."/>
            <person name="Grigoriev I.V."/>
            <person name="Lindberg D.R."/>
            <person name="Seaver E.C."/>
            <person name="Weisblat D.A."/>
            <person name="Putnam N.H."/>
            <person name="Rokhsar D.S."/>
        </authorList>
    </citation>
    <scope>NUCLEOTIDE SEQUENCE</scope>
</reference>
<dbReference type="CTD" id="20200301"/>
<dbReference type="AlphaFoldDB" id="T1EUQ1"/>
<dbReference type="KEGG" id="hro:HELRODRAFT_163983"/>
<dbReference type="Proteomes" id="UP000015101">
    <property type="component" value="Unassembled WGS sequence"/>
</dbReference>
<reference evidence="3" key="1">
    <citation type="submission" date="2012-12" db="EMBL/GenBank/DDBJ databases">
        <authorList>
            <person name="Hellsten U."/>
            <person name="Grimwood J."/>
            <person name="Chapman J.A."/>
            <person name="Shapiro H."/>
            <person name="Aerts A."/>
            <person name="Otillar R.P."/>
            <person name="Terry A.Y."/>
            <person name="Boore J.L."/>
            <person name="Simakov O."/>
            <person name="Marletaz F."/>
            <person name="Cho S.-J."/>
            <person name="Edsinger-Gonzales E."/>
            <person name="Havlak P."/>
            <person name="Kuo D.-H."/>
            <person name="Larsson T."/>
            <person name="Lv J."/>
            <person name="Arendt D."/>
            <person name="Savage R."/>
            <person name="Osoegawa K."/>
            <person name="de Jong P."/>
            <person name="Lindberg D.R."/>
            <person name="Seaver E.C."/>
            <person name="Weisblat D.A."/>
            <person name="Putnam N.H."/>
            <person name="Grigoriev I.V."/>
            <person name="Rokhsar D.S."/>
        </authorList>
    </citation>
    <scope>NUCLEOTIDE SEQUENCE</scope>
</reference>
<dbReference type="eggNOG" id="KOG4193">
    <property type="taxonomic scope" value="Eukaryota"/>
</dbReference>
<dbReference type="OrthoDB" id="10205741at2759"/>
<evidence type="ECO:0000313" key="1">
    <source>
        <dbReference type="EMBL" id="ESN94193.1"/>
    </source>
</evidence>
<dbReference type="InParanoid" id="T1EUQ1"/>
<evidence type="ECO:0000313" key="3">
    <source>
        <dbReference type="Proteomes" id="UP000015101"/>
    </source>
</evidence>
<dbReference type="RefSeq" id="XP_009027304.1">
    <property type="nucleotide sequence ID" value="XM_009029056.1"/>
</dbReference>
<dbReference type="HOGENOM" id="CLU_785914_0_0_1"/>
<organism evidence="2 3">
    <name type="scientific">Helobdella robusta</name>
    <name type="common">Californian leech</name>
    <dbReference type="NCBI Taxonomy" id="6412"/>
    <lineage>
        <taxon>Eukaryota</taxon>
        <taxon>Metazoa</taxon>
        <taxon>Spiralia</taxon>
        <taxon>Lophotrochozoa</taxon>
        <taxon>Annelida</taxon>
        <taxon>Clitellata</taxon>
        <taxon>Hirudinea</taxon>
        <taxon>Rhynchobdellida</taxon>
        <taxon>Glossiphoniidae</taxon>
        <taxon>Helobdella</taxon>
    </lineage>
</organism>
<accession>T1EUQ1</accession>
<proteinExistence type="predicted"/>
<dbReference type="EMBL" id="KB097571">
    <property type="protein sequence ID" value="ESN94193.1"/>
    <property type="molecule type" value="Genomic_DNA"/>
</dbReference>
<gene>
    <name evidence="2" type="primary">20200301</name>
    <name evidence="1" type="ORF">HELRODRAFT_163983</name>
</gene>
<reference evidence="2" key="3">
    <citation type="submission" date="2015-06" db="UniProtKB">
        <authorList>
            <consortium name="EnsemblMetazoa"/>
        </authorList>
    </citation>
    <scope>IDENTIFICATION</scope>
</reference>
<keyword evidence="3" id="KW-1185">Reference proteome</keyword>
<dbReference type="EnsemblMetazoa" id="HelroT163983">
    <property type="protein sequence ID" value="HelroP163983"/>
    <property type="gene ID" value="HelroG163983"/>
</dbReference>
<protein>
    <submittedName>
        <fullName evidence="1 2">Uncharacterized protein</fullName>
    </submittedName>
</protein>
<dbReference type="EMBL" id="AMQM01001508">
    <property type="status" value="NOT_ANNOTATED_CDS"/>
    <property type="molecule type" value="Genomic_DNA"/>
</dbReference>